<accession>A0A975I898</accession>
<organism evidence="2 3">
    <name type="scientific">Cognatishimia activa</name>
    <dbReference type="NCBI Taxonomy" id="1715691"/>
    <lineage>
        <taxon>Bacteria</taxon>
        <taxon>Pseudomonadati</taxon>
        <taxon>Pseudomonadota</taxon>
        <taxon>Alphaproteobacteria</taxon>
        <taxon>Rhodobacterales</taxon>
        <taxon>Paracoccaceae</taxon>
        <taxon>Cognatishimia</taxon>
    </lineage>
</organism>
<evidence type="ECO:0000313" key="2">
    <source>
        <dbReference type="EMBL" id="QTN35666.1"/>
    </source>
</evidence>
<keyword evidence="1" id="KW-0732">Signal</keyword>
<dbReference type="Gene3D" id="2.60.40.1880">
    <property type="entry name" value="Invasion associated locus B (IalB) protein"/>
    <property type="match status" value="1"/>
</dbReference>
<evidence type="ECO:0000256" key="1">
    <source>
        <dbReference type="SAM" id="SignalP"/>
    </source>
</evidence>
<proteinExistence type="predicted"/>
<name>A0A975I898_9RHOB</name>
<dbReference type="InterPro" id="IPR038696">
    <property type="entry name" value="IalB_sf"/>
</dbReference>
<dbReference type="Proteomes" id="UP000665026">
    <property type="component" value="Chromosome"/>
</dbReference>
<evidence type="ECO:0000313" key="3">
    <source>
        <dbReference type="Proteomes" id="UP000665026"/>
    </source>
</evidence>
<dbReference type="Pfam" id="PF06776">
    <property type="entry name" value="IalB"/>
    <property type="match status" value="1"/>
</dbReference>
<dbReference type="AlphaFoldDB" id="A0A975I898"/>
<dbReference type="EMBL" id="CP060010">
    <property type="protein sequence ID" value="QTN35666.1"/>
    <property type="molecule type" value="Genomic_DNA"/>
</dbReference>
<feature type="chain" id="PRO_5037146220" evidence="1">
    <location>
        <begin position="34"/>
        <end position="196"/>
    </location>
</feature>
<feature type="signal peptide" evidence="1">
    <location>
        <begin position="1"/>
        <end position="33"/>
    </location>
</feature>
<dbReference type="KEGG" id="cact:HZ995_14495"/>
<reference evidence="2" key="1">
    <citation type="submission" date="2020-07" db="EMBL/GenBank/DDBJ databases">
        <title>Genome sequences of bacteria associated with the marine, planktonic diatom Thalassiosira profunda strain ECT2AJA-044.</title>
        <authorList>
            <person name="Gargas C.B."/>
            <person name="Roberts W.R."/>
            <person name="Alverson A.J."/>
        </authorList>
    </citation>
    <scope>NUCLEOTIDE SEQUENCE</scope>
    <source>
        <strain evidence="2">ECT2AJA-044</strain>
    </source>
</reference>
<protein>
    <submittedName>
        <fullName evidence="2">Invasion associated locus B family protein</fullName>
    </submittedName>
</protein>
<gene>
    <name evidence="2" type="ORF">HZ995_14495</name>
</gene>
<dbReference type="InterPro" id="IPR010642">
    <property type="entry name" value="Invasion_prot_B"/>
</dbReference>
<sequence length="196" mass="20468">MPAKDKTSLDNNVKKLFSLTASALVALSTSAFAQETTGDQGLSLGTPAAPTVTQEVIGDWTLNCRSNGERESCELFQLLTQADGAPAVAVTLFPVAGQGQAVAGANMIAPLETLLTAQLSIAVDENLPRVYPFAFCNANGCLSRVGLTQEDLDSYKAGGAATISIVPAAQPDRLVQVQMSLKGFTKAFDTAMSKLQ</sequence>